<feature type="signal peptide" evidence="2">
    <location>
        <begin position="1"/>
        <end position="27"/>
    </location>
</feature>
<dbReference type="InterPro" id="IPR039426">
    <property type="entry name" value="TonB-dep_rcpt-like"/>
</dbReference>
<comment type="subcellular location">
    <subcellularLocation>
        <location evidence="1">Cell outer membrane</location>
        <topology evidence="1">Multi-pass membrane protein</topology>
    </subcellularLocation>
</comment>
<keyword evidence="1" id="KW-1134">Transmembrane beta strand</keyword>
<keyword evidence="1" id="KW-0998">Cell outer membrane</keyword>
<dbReference type="Pfam" id="PF07715">
    <property type="entry name" value="Plug"/>
    <property type="match status" value="1"/>
</dbReference>
<keyword evidence="1" id="KW-0812">Transmembrane</keyword>
<dbReference type="InterPro" id="IPR012910">
    <property type="entry name" value="Plug_dom"/>
</dbReference>
<evidence type="ECO:0000313" key="5">
    <source>
        <dbReference type="Proteomes" id="UP000186351"/>
    </source>
</evidence>
<reference evidence="5" key="1">
    <citation type="submission" date="2016-04" db="EMBL/GenBank/DDBJ databases">
        <title>Complete Genome Sequences of Twelve Strains of a Stable Defined Moderately Diverse Mouse Microbiota 2 (sDMDMm2).</title>
        <authorList>
            <person name="Uchimura Y."/>
            <person name="Wyss M."/>
            <person name="Brugiroux S."/>
            <person name="Limenitakis J.P."/>
            <person name="Stecher B."/>
            <person name="McCoy K.D."/>
            <person name="Macpherson A.J."/>
        </authorList>
    </citation>
    <scope>NUCLEOTIDE SEQUENCE [LARGE SCALE GENOMIC DNA]</scope>
    <source>
        <strain evidence="5">YL27</strain>
    </source>
</reference>
<protein>
    <submittedName>
        <fullName evidence="4">TonB-dependent receptor</fullName>
    </submittedName>
</protein>
<evidence type="ECO:0000313" key="4">
    <source>
        <dbReference type="EMBL" id="ANU62720.2"/>
    </source>
</evidence>
<dbReference type="Proteomes" id="UP000186351">
    <property type="component" value="Chromosome"/>
</dbReference>
<dbReference type="KEGG" id="pary:A4V02_02595"/>
<keyword evidence="1" id="KW-0813">Transport</keyword>
<dbReference type="SUPFAM" id="SSF56935">
    <property type="entry name" value="Porins"/>
    <property type="match status" value="1"/>
</dbReference>
<dbReference type="Gene3D" id="2.60.40.1120">
    <property type="entry name" value="Carboxypeptidase-like, regulatory domain"/>
    <property type="match status" value="1"/>
</dbReference>
<keyword evidence="1" id="KW-0472">Membrane</keyword>
<keyword evidence="2" id="KW-0732">Signal</keyword>
<dbReference type="PROSITE" id="PS52016">
    <property type="entry name" value="TONB_DEPENDENT_REC_3"/>
    <property type="match status" value="1"/>
</dbReference>
<dbReference type="InterPro" id="IPR008969">
    <property type="entry name" value="CarboxyPept-like_regulatory"/>
</dbReference>
<dbReference type="Gene3D" id="2.170.130.10">
    <property type="entry name" value="TonB-dependent receptor, plug domain"/>
    <property type="match status" value="1"/>
</dbReference>
<evidence type="ECO:0000259" key="3">
    <source>
        <dbReference type="Pfam" id="PF07715"/>
    </source>
</evidence>
<keyword evidence="4" id="KW-0675">Receptor</keyword>
<dbReference type="AlphaFoldDB" id="A0A1B1S7E7"/>
<dbReference type="EMBL" id="CP015402">
    <property type="protein sequence ID" value="ANU62720.2"/>
    <property type="molecule type" value="Genomic_DNA"/>
</dbReference>
<accession>A0A1Z2XED9</accession>
<dbReference type="InterPro" id="IPR037066">
    <property type="entry name" value="Plug_dom_sf"/>
</dbReference>
<feature type="chain" id="PRO_5013357388" evidence="2">
    <location>
        <begin position="28"/>
        <end position="808"/>
    </location>
</feature>
<feature type="domain" description="TonB-dependent receptor plug" evidence="3">
    <location>
        <begin position="140"/>
        <end position="224"/>
    </location>
</feature>
<dbReference type="RefSeq" id="WP_084273939.1">
    <property type="nucleotide sequence ID" value="NZ_CAMTQK010000007.1"/>
</dbReference>
<comment type="similarity">
    <text evidence="1">Belongs to the TonB-dependent receptor family.</text>
</comment>
<evidence type="ECO:0000256" key="2">
    <source>
        <dbReference type="SAM" id="SignalP"/>
    </source>
</evidence>
<dbReference type="SUPFAM" id="SSF49464">
    <property type="entry name" value="Carboxypeptidase regulatory domain-like"/>
    <property type="match status" value="1"/>
</dbReference>
<dbReference type="GeneID" id="65535730"/>
<dbReference type="STRING" id="1796646.A4V02_02595"/>
<gene>
    <name evidence="4" type="ORF">A4V02_02595</name>
</gene>
<dbReference type="GO" id="GO:0009279">
    <property type="term" value="C:cell outer membrane"/>
    <property type="evidence" value="ECO:0007669"/>
    <property type="project" value="UniProtKB-SubCell"/>
</dbReference>
<sequence length="808" mass="90927">MRIETTILRYISFAVAVLWAACSPAMAESVRIHGRITDGDNRAMEFVTVRVAGTAIGTMSGLDGDYSLSTAEADTITVVFTCIGYKEQQRKLVDAKGDVTLNMRMFRTVKELQEVEVSEVKKQIGAMQSVDVSAYRLSPDVSGGSVESMISTMAGVTGSNEMSSQYSVRGGSYDENLVYINGVEVYRPQLITSGQQEGLSIINPDMVGKVNFSTGGFGAEYGDRMSSVLDITYRQPEAFEGSASLSLMGGSLSLGSGSGRFSQLHGLRYKRNNSVLSSMETKGEYDPDFFDYQTNLNFRLSDRWHMAFLGNVAINNYKFTPVNRETAFGTAMDAKKFKVYFDGQEKDRFETYFGALSLRYSASRSSSLTLFASGFLTNELVAYDISGEYWLDQAGTSGSDGVGGELGVGRYHEHARDRLKASVMTMAMRGVTAIGNHQISYGVQYNHENIYERAREWERRDSAGFSLPTDPDLLRVIYNLSSRQDFSSNRVSLHAQDTYRMQTESGFLSVSGGLRMSYWDFNKEFLVSPRVSVGFVPASNDRWALRFATGLYYQAPFYKEYRMIVADDNDNSVVELNRDIKSQRSWHFILGSDYTFRAMNRPFKLSAEAYYKALGNLVPYEIDNLKLVYDGVNATSGYAMGLDFKLFGQFVPGSDSWLSFSLMKTQETIRGVKVPRPNDRRYSVALYFTDYFPRIPRLKFSLRGIFMDGLPATAPRSTRDRGYFRTPAYKRVDLGASYALLPPLKEGESRSGVWRHFKAVWLGLDCFNLFDISNVSSYYWVTDVNELQYAVPNYLTRRQLNVRLTVDF</sequence>
<dbReference type="PROSITE" id="PS51257">
    <property type="entry name" value="PROKAR_LIPOPROTEIN"/>
    <property type="match status" value="1"/>
</dbReference>
<evidence type="ECO:0000256" key="1">
    <source>
        <dbReference type="PROSITE-ProRule" id="PRU01360"/>
    </source>
</evidence>
<dbReference type="Pfam" id="PF13715">
    <property type="entry name" value="CarbopepD_reg_2"/>
    <property type="match status" value="1"/>
</dbReference>
<name>A0A1B1S7E7_9BACT</name>
<organism evidence="4 5">
    <name type="scientific">Muribaculum intestinale</name>
    <dbReference type="NCBI Taxonomy" id="1796646"/>
    <lineage>
        <taxon>Bacteria</taxon>
        <taxon>Pseudomonadati</taxon>
        <taxon>Bacteroidota</taxon>
        <taxon>Bacteroidia</taxon>
        <taxon>Bacteroidales</taxon>
        <taxon>Muribaculaceae</taxon>
        <taxon>Muribaculum</taxon>
    </lineage>
</organism>
<accession>A0A1B1S7E7</accession>
<dbReference type="OrthoDB" id="1108759at2"/>
<keyword evidence="5" id="KW-1185">Reference proteome</keyword>
<proteinExistence type="inferred from homology"/>